<dbReference type="AlphaFoldDB" id="A0AAD7ENY0"/>
<protein>
    <submittedName>
        <fullName evidence="2">Uncharacterized protein</fullName>
    </submittedName>
</protein>
<dbReference type="EMBL" id="JARIHO010000025">
    <property type="protein sequence ID" value="KAJ7342575.1"/>
    <property type="molecule type" value="Genomic_DNA"/>
</dbReference>
<sequence>MAYHRPEWQGQRSATEGAEAQPTAYNRPGWQGQRSAIYMLSSSDYKHAWQHRRTKLQSRRTKLRRLSRKYVGLQLKGPRFPPEIYSLIVESAREDKKALEIFSLVCFRWMCITRKMLFARIPLDLKQVILWGNKRQLSPLLDNPHCTLFPHVRALTIRMDTPDGDDESEDDDDDENPMTAAAWLDHFVLHINKFTALSSLKLHMSETLNSRYLGVIAGAMPWTLKRDIRELEIQPWVVRMSALTSFISHFTNLTTLTILGELDRLDTNEDEVLSPPPSSITRLVFTSWTSSGHIVLKWFTDLHAGDIKALVAAFLPTSRPVEFRHFIDHFGMTLCELGMSFEWESVNHNMLSLDSPYLVTVKHIRIQFYDELHPLLNIIAQLPQTVEEITLLLTCFVWSGMTDDDYATSATWSQLDNTLVGETLPSLRNITVFIASNEPEEDPLSAGRSCLCGHGEDEHLPERGGCTDTHCMKFRTVTYLAGDPGRTPCQRPGCGRPYISHHALDAPVQAPLSRVFTPTMAPVESRPHSTMAMVESRAPFAVAVPLHTIVHLGPPPMLNPQHADTEHYELYPTDPRLVGSESAILLTVFEKYQLLLDFTLPSKPDGCEDKDFTYYAQLHERLTQHMADHHLHFSGSGVSPSMAALPPAGAPTAQLNRWHASRFESLPWVILAPGIKPKPGFHRKISATPISWYQFSGAHLTPRNHWTPLVDAINPNGFVYFIGPKHGPLKGPLQGQTVPHMCFLLRIQLDRPCPRLALKQLQGWGFQSSALQLLIQTKRAISSDMLLNSHWQQLRPQLWPKQVHPVALCQPSTSLSGASFPEPSLHTAPLRSSYRSQECVTFSSAPIYIEATDAYTLITRRSFRNLTSWVLAMQLLLSRTASSVTAPSVEAAVHALLIHFESFFGGDPYTPRYESDAVVIEPSSQLGLFARRSSWKSGDALGPGVHRGILNGLMDTVFANSELWKKIGDTHVVNVSPAGVVPDERRLRLLTTYGFACRLYVAIESVLPPPLSLLLVFAVLSPGLEQDVIHNPAVIRMFAPHQVEMLEQWPAKRTDFLAKANEDSFMDLVNSHFGLLPRDITRVSDDMFTSYTDNYAHQILFGCQVAFANLPEICAFANGFNGPVSPDSAETLGMSFGASLKSLLIKMAAGRIQSPRDVLERLDWQ</sequence>
<evidence type="ECO:0000313" key="3">
    <source>
        <dbReference type="Proteomes" id="UP001218218"/>
    </source>
</evidence>
<evidence type="ECO:0000256" key="1">
    <source>
        <dbReference type="SAM" id="MobiDB-lite"/>
    </source>
</evidence>
<reference evidence="2" key="1">
    <citation type="submission" date="2023-03" db="EMBL/GenBank/DDBJ databases">
        <title>Massive genome expansion in bonnet fungi (Mycena s.s.) driven by repeated elements and novel gene families across ecological guilds.</title>
        <authorList>
            <consortium name="Lawrence Berkeley National Laboratory"/>
            <person name="Harder C.B."/>
            <person name="Miyauchi S."/>
            <person name="Viragh M."/>
            <person name="Kuo A."/>
            <person name="Thoen E."/>
            <person name="Andreopoulos B."/>
            <person name="Lu D."/>
            <person name="Skrede I."/>
            <person name="Drula E."/>
            <person name="Henrissat B."/>
            <person name="Morin E."/>
            <person name="Kohler A."/>
            <person name="Barry K."/>
            <person name="LaButti K."/>
            <person name="Morin E."/>
            <person name="Salamov A."/>
            <person name="Lipzen A."/>
            <person name="Mereny Z."/>
            <person name="Hegedus B."/>
            <person name="Baldrian P."/>
            <person name="Stursova M."/>
            <person name="Weitz H."/>
            <person name="Taylor A."/>
            <person name="Grigoriev I.V."/>
            <person name="Nagy L.G."/>
            <person name="Martin F."/>
            <person name="Kauserud H."/>
        </authorList>
    </citation>
    <scope>NUCLEOTIDE SEQUENCE</scope>
    <source>
        <strain evidence="2">CBHHK002</strain>
    </source>
</reference>
<accession>A0AAD7ENY0</accession>
<proteinExistence type="predicted"/>
<dbReference type="Proteomes" id="UP001218218">
    <property type="component" value="Unassembled WGS sequence"/>
</dbReference>
<comment type="caution">
    <text evidence="2">The sequence shown here is derived from an EMBL/GenBank/DDBJ whole genome shotgun (WGS) entry which is preliminary data.</text>
</comment>
<name>A0AAD7ENY0_9AGAR</name>
<keyword evidence="3" id="KW-1185">Reference proteome</keyword>
<feature type="region of interest" description="Disordered" evidence="1">
    <location>
        <begin position="1"/>
        <end position="28"/>
    </location>
</feature>
<organism evidence="2 3">
    <name type="scientific">Mycena albidolilacea</name>
    <dbReference type="NCBI Taxonomy" id="1033008"/>
    <lineage>
        <taxon>Eukaryota</taxon>
        <taxon>Fungi</taxon>
        <taxon>Dikarya</taxon>
        <taxon>Basidiomycota</taxon>
        <taxon>Agaricomycotina</taxon>
        <taxon>Agaricomycetes</taxon>
        <taxon>Agaricomycetidae</taxon>
        <taxon>Agaricales</taxon>
        <taxon>Marasmiineae</taxon>
        <taxon>Mycenaceae</taxon>
        <taxon>Mycena</taxon>
    </lineage>
</organism>
<evidence type="ECO:0000313" key="2">
    <source>
        <dbReference type="EMBL" id="KAJ7342575.1"/>
    </source>
</evidence>
<gene>
    <name evidence="2" type="ORF">DFH08DRAFT_1012287</name>
</gene>